<feature type="transmembrane region" description="Helical" evidence="1">
    <location>
        <begin position="21"/>
        <end position="40"/>
    </location>
</feature>
<gene>
    <name evidence="2" type="ORF">METZ01_LOCUS127716</name>
</gene>
<organism evidence="2">
    <name type="scientific">marine metagenome</name>
    <dbReference type="NCBI Taxonomy" id="408172"/>
    <lineage>
        <taxon>unclassified sequences</taxon>
        <taxon>metagenomes</taxon>
        <taxon>ecological metagenomes</taxon>
    </lineage>
</organism>
<accession>A0A381YE33</accession>
<name>A0A381YE33_9ZZZZ</name>
<keyword evidence="1" id="KW-0812">Transmembrane</keyword>
<keyword evidence="1" id="KW-1133">Transmembrane helix</keyword>
<keyword evidence="1" id="KW-0472">Membrane</keyword>
<reference evidence="2" key="1">
    <citation type="submission" date="2018-05" db="EMBL/GenBank/DDBJ databases">
        <authorList>
            <person name="Lanie J.A."/>
            <person name="Ng W.-L."/>
            <person name="Kazmierczak K.M."/>
            <person name="Andrzejewski T.M."/>
            <person name="Davidsen T.M."/>
            <person name="Wayne K.J."/>
            <person name="Tettelin H."/>
            <person name="Glass J.I."/>
            <person name="Rusch D."/>
            <person name="Podicherti R."/>
            <person name="Tsui H.-C.T."/>
            <person name="Winkler M.E."/>
        </authorList>
    </citation>
    <scope>NUCLEOTIDE SEQUENCE</scope>
</reference>
<evidence type="ECO:0000256" key="1">
    <source>
        <dbReference type="SAM" id="Phobius"/>
    </source>
</evidence>
<dbReference type="AlphaFoldDB" id="A0A381YE33"/>
<feature type="transmembrane region" description="Helical" evidence="1">
    <location>
        <begin position="46"/>
        <end position="67"/>
    </location>
</feature>
<protein>
    <submittedName>
        <fullName evidence="2">Uncharacterized protein</fullName>
    </submittedName>
</protein>
<dbReference type="EMBL" id="UINC01017931">
    <property type="protein sequence ID" value="SVA74862.1"/>
    <property type="molecule type" value="Genomic_DNA"/>
</dbReference>
<proteinExistence type="predicted"/>
<sequence length="101" mass="11807">MYYKNNFPESFFKKGHSTLTWGTVLLGSVLFFLAIFIFAYPALIAYFIAAIILFAGLFTLAIGWKLWQFRNAINKLDRLEGEPFHNRSSGTDHSRFTYIRW</sequence>
<evidence type="ECO:0000313" key="2">
    <source>
        <dbReference type="EMBL" id="SVA74862.1"/>
    </source>
</evidence>